<dbReference type="InterPro" id="IPR002220">
    <property type="entry name" value="DapA-like"/>
</dbReference>
<dbReference type="EMBL" id="PYGA01000010">
    <property type="protein sequence ID" value="PSK96911.1"/>
    <property type="molecule type" value="Genomic_DNA"/>
</dbReference>
<keyword evidence="4" id="KW-1185">Reference proteome</keyword>
<evidence type="ECO:0000256" key="1">
    <source>
        <dbReference type="ARBA" id="ARBA00007592"/>
    </source>
</evidence>
<dbReference type="Gene3D" id="3.20.20.70">
    <property type="entry name" value="Aldolase class I"/>
    <property type="match status" value="1"/>
</dbReference>
<dbReference type="PANTHER" id="PTHR12128">
    <property type="entry name" value="DIHYDRODIPICOLINATE SYNTHASE"/>
    <property type="match status" value="1"/>
</dbReference>
<reference evidence="3 4" key="1">
    <citation type="submission" date="2018-03" db="EMBL/GenBank/DDBJ databases">
        <title>Genomic Encyclopedia of Archaeal and Bacterial Type Strains, Phase II (KMG-II): from individual species to whole genera.</title>
        <authorList>
            <person name="Goeker M."/>
        </authorList>
    </citation>
    <scope>NUCLEOTIDE SEQUENCE [LARGE SCALE GENOMIC DNA]</scope>
    <source>
        <strain evidence="3 4">DSM 45312</strain>
    </source>
</reference>
<dbReference type="GO" id="GO:0008840">
    <property type="term" value="F:4-hydroxy-tetrahydrodipicolinate synthase activity"/>
    <property type="evidence" value="ECO:0007669"/>
    <property type="project" value="TreeGrafter"/>
</dbReference>
<name>A0A2P8DIA5_9ACTN</name>
<dbReference type="Pfam" id="PF00701">
    <property type="entry name" value="DHDPS"/>
    <property type="match status" value="1"/>
</dbReference>
<accession>A0A2P8DIA5</accession>
<protein>
    <submittedName>
        <fullName evidence="3">4-hydroxy-tetrahydrodipicolinate synthase</fullName>
    </submittedName>
</protein>
<evidence type="ECO:0000256" key="2">
    <source>
        <dbReference type="ARBA" id="ARBA00023239"/>
    </source>
</evidence>
<dbReference type="SUPFAM" id="SSF51569">
    <property type="entry name" value="Aldolase"/>
    <property type="match status" value="1"/>
</dbReference>
<dbReference type="OrthoDB" id="3688938at2"/>
<organism evidence="3 4">
    <name type="scientific">Murinocardiopsis flavida</name>
    <dbReference type="NCBI Taxonomy" id="645275"/>
    <lineage>
        <taxon>Bacteria</taxon>
        <taxon>Bacillati</taxon>
        <taxon>Actinomycetota</taxon>
        <taxon>Actinomycetes</taxon>
        <taxon>Streptosporangiales</taxon>
        <taxon>Nocardiopsidaceae</taxon>
        <taxon>Murinocardiopsis</taxon>
    </lineage>
</organism>
<evidence type="ECO:0000313" key="4">
    <source>
        <dbReference type="Proteomes" id="UP000240542"/>
    </source>
</evidence>
<dbReference type="PANTHER" id="PTHR12128:SF66">
    <property type="entry name" value="4-HYDROXY-2-OXOGLUTARATE ALDOLASE, MITOCHONDRIAL"/>
    <property type="match status" value="1"/>
</dbReference>
<proteinExistence type="inferred from homology"/>
<comment type="similarity">
    <text evidence="1">Belongs to the DapA family.</text>
</comment>
<gene>
    <name evidence="3" type="ORF">CLV63_110211</name>
</gene>
<evidence type="ECO:0000313" key="3">
    <source>
        <dbReference type="EMBL" id="PSK96911.1"/>
    </source>
</evidence>
<comment type="caution">
    <text evidence="3">The sequence shown here is derived from an EMBL/GenBank/DDBJ whole genome shotgun (WGS) entry which is preliminary data.</text>
</comment>
<dbReference type="AlphaFoldDB" id="A0A2P8DIA5"/>
<keyword evidence="2" id="KW-0456">Lyase</keyword>
<dbReference type="SMART" id="SM01130">
    <property type="entry name" value="DHDPS"/>
    <property type="match status" value="1"/>
</dbReference>
<sequence length="329" mass="34275">MTSPEAPAAALAERLRGTLLPAAFTPMDTDGRPLPDALAAYAAGLLGGPGHDTVGGVAVWAHTGRGLFLSERERASVMGVWRAATDLPIVAGAGVPHGVPSNTAEQQVAATLAMAEHAAGLGADAIMVYPCAALRALPDRDARVLDLHDRVAETTGLPVVAFLLHGEAGGYPYPPALVRELLLRPWTAGIKTATLFDAVACQDALAAGQDTGALLITGEDRMYGPSFQWGAQAALVGIAAARVELSARVLRSFTDGDSAAFLAASARLDAFAAVTFHAPIEGYIQRMMWAAVEEGLITEDAANDPFGPPPSRQERTAVLDCLRLLDEQP</sequence>
<dbReference type="RefSeq" id="WP_106583785.1">
    <property type="nucleotide sequence ID" value="NZ_PYGA01000010.1"/>
</dbReference>
<dbReference type="Proteomes" id="UP000240542">
    <property type="component" value="Unassembled WGS sequence"/>
</dbReference>
<dbReference type="InterPro" id="IPR013785">
    <property type="entry name" value="Aldolase_TIM"/>
</dbReference>